<dbReference type="Gene3D" id="3.40.50.1820">
    <property type="entry name" value="alpha/beta hydrolase"/>
    <property type="match status" value="1"/>
</dbReference>
<keyword evidence="4" id="KW-0732">Signal</keyword>
<dbReference type="PANTHER" id="PTHR38050:SF2">
    <property type="entry name" value="FERULOYL ESTERASE C-RELATED"/>
    <property type="match status" value="1"/>
</dbReference>
<sequence length="306" mass="33133">MTTLAFLTLALTACTQTPSEPAAQPEPLETTTVTMTVEPEASPEKLSPATVEERTLDVDGTQRGYILSLPEGAHQRHKLPLIMVFHGYKEDAAALRKNSGMDRADAIVAYLKGVDKAWAPAPYAKTTGAEDLAFVDAVREQLAGEFSVDRARVFASGMSNGGGFAAFVGCQRPQDFTAVATVSGAFYQHVSEGCSTIPMKHIDFHGTADTVIEYAGGERHATVYDSTEEMVSEAAERNRCAAEPEVTQLTSRILEQRWLDCDAGMEHYRIEGGPHVWPGGELDKSGTVPSGFATRRQLEFFGVGER</sequence>
<reference evidence="8" key="1">
    <citation type="submission" date="2022-05" db="EMBL/GenBank/DDBJ databases">
        <title>Corynebacterium sp. TA-R-1 sp. nov., isolated from human feces.</title>
        <authorList>
            <person name="Shamsuzzaman M."/>
            <person name="Dahal R.H."/>
        </authorList>
    </citation>
    <scope>NUCLEOTIDE SEQUENCE</scope>
    <source>
        <strain evidence="8">TA-R-1</strain>
    </source>
</reference>
<accession>A0ABT1FZ21</accession>
<keyword evidence="9" id="KW-1185">Reference proteome</keyword>
<dbReference type="InterPro" id="IPR043595">
    <property type="entry name" value="FaeB/C/D"/>
</dbReference>
<dbReference type="InterPro" id="IPR029058">
    <property type="entry name" value="AB_hydrolase_fold"/>
</dbReference>
<keyword evidence="7" id="KW-0624">Polysaccharide degradation</keyword>
<dbReference type="SUPFAM" id="SSF53474">
    <property type="entry name" value="alpha/beta-Hydrolases"/>
    <property type="match status" value="1"/>
</dbReference>
<keyword evidence="5" id="KW-0378">Hydrolase</keyword>
<evidence type="ECO:0000313" key="8">
    <source>
        <dbReference type="EMBL" id="MCP1387008.1"/>
    </source>
</evidence>
<keyword evidence="3" id="KW-0858">Xylan degradation</keyword>
<comment type="caution">
    <text evidence="8">The sequence shown here is derived from an EMBL/GenBank/DDBJ whole genome shotgun (WGS) entry which is preliminary data.</text>
</comment>
<keyword evidence="6" id="KW-0119">Carbohydrate metabolism</keyword>
<evidence type="ECO:0000256" key="1">
    <source>
        <dbReference type="ARBA" id="ARBA00004613"/>
    </source>
</evidence>
<evidence type="ECO:0000313" key="9">
    <source>
        <dbReference type="Proteomes" id="UP001204000"/>
    </source>
</evidence>
<evidence type="ECO:0000256" key="4">
    <source>
        <dbReference type="ARBA" id="ARBA00022729"/>
    </source>
</evidence>
<organism evidence="8 9">
    <name type="scientific">Corynebacterium stercoris</name>
    <dbReference type="NCBI Taxonomy" id="2943490"/>
    <lineage>
        <taxon>Bacteria</taxon>
        <taxon>Bacillati</taxon>
        <taxon>Actinomycetota</taxon>
        <taxon>Actinomycetes</taxon>
        <taxon>Mycobacteriales</taxon>
        <taxon>Corynebacteriaceae</taxon>
        <taxon>Corynebacterium</taxon>
    </lineage>
</organism>
<dbReference type="Pfam" id="PF10503">
    <property type="entry name" value="Esterase_PHB"/>
    <property type="match status" value="1"/>
</dbReference>
<keyword evidence="2" id="KW-0964">Secreted</keyword>
<evidence type="ECO:0000256" key="3">
    <source>
        <dbReference type="ARBA" id="ARBA00022651"/>
    </source>
</evidence>
<dbReference type="RefSeq" id="WP_253575940.1">
    <property type="nucleotide sequence ID" value="NZ_JAMFTQ010000002.1"/>
</dbReference>
<dbReference type="PANTHER" id="PTHR38050">
    <property type="match status" value="1"/>
</dbReference>
<dbReference type="InterPro" id="IPR010126">
    <property type="entry name" value="Esterase_phb"/>
</dbReference>
<protein>
    <recommendedName>
        <fullName evidence="10">Esterase</fullName>
    </recommendedName>
</protein>
<name>A0ABT1FZ21_9CORY</name>
<proteinExistence type="predicted"/>
<gene>
    <name evidence="8" type="ORF">M5J20_02220</name>
</gene>
<evidence type="ECO:0000256" key="2">
    <source>
        <dbReference type="ARBA" id="ARBA00022525"/>
    </source>
</evidence>
<evidence type="ECO:0000256" key="7">
    <source>
        <dbReference type="ARBA" id="ARBA00023326"/>
    </source>
</evidence>
<comment type="subcellular location">
    <subcellularLocation>
        <location evidence="1">Secreted</location>
    </subcellularLocation>
</comment>
<evidence type="ECO:0000256" key="5">
    <source>
        <dbReference type="ARBA" id="ARBA00022801"/>
    </source>
</evidence>
<dbReference type="Proteomes" id="UP001204000">
    <property type="component" value="Unassembled WGS sequence"/>
</dbReference>
<dbReference type="EMBL" id="JAMFTQ010000002">
    <property type="protein sequence ID" value="MCP1387008.1"/>
    <property type="molecule type" value="Genomic_DNA"/>
</dbReference>
<evidence type="ECO:0000256" key="6">
    <source>
        <dbReference type="ARBA" id="ARBA00023277"/>
    </source>
</evidence>
<evidence type="ECO:0008006" key="10">
    <source>
        <dbReference type="Google" id="ProtNLM"/>
    </source>
</evidence>